<dbReference type="AlphaFoldDB" id="A0A9X2A3H5"/>
<evidence type="ECO:0000313" key="1">
    <source>
        <dbReference type="EMBL" id="MCG8147153.1"/>
    </source>
</evidence>
<reference evidence="1" key="1">
    <citation type="submission" date="2021-08" db="EMBL/GenBank/DDBJ databases">
        <title>Complete genome sequence of Moraxella sp strain PS-22.</title>
        <authorList>
            <person name="Das S.K."/>
        </authorList>
    </citation>
    <scope>NUCLEOTIDE SEQUENCE</scope>
    <source>
        <strain evidence="1">PS-22</strain>
    </source>
</reference>
<gene>
    <name evidence="1" type="ORF">H9W84_03305</name>
</gene>
<protein>
    <submittedName>
        <fullName evidence="1">Uncharacterized protein</fullName>
    </submittedName>
</protein>
<dbReference type="Proteomes" id="UP001139238">
    <property type="component" value="Unassembled WGS sequence"/>
</dbReference>
<accession>A0A9X2A3H5</accession>
<evidence type="ECO:0000313" key="2">
    <source>
        <dbReference type="Proteomes" id="UP001139238"/>
    </source>
</evidence>
<dbReference type="RefSeq" id="WP_239741634.1">
    <property type="nucleotide sequence ID" value="NZ_JACSYB010000001.1"/>
</dbReference>
<comment type="caution">
    <text evidence="1">The sequence shown here is derived from an EMBL/GenBank/DDBJ whole genome shotgun (WGS) entry which is preliminary data.</text>
</comment>
<dbReference type="EMBL" id="JACSYB010000001">
    <property type="protein sequence ID" value="MCG8147153.1"/>
    <property type="molecule type" value="Genomic_DNA"/>
</dbReference>
<name>A0A9X2A3H5_9GAMM</name>
<organism evidence="1 2">
    <name type="scientific">Moraxella tetraodonis</name>
    <dbReference type="NCBI Taxonomy" id="2767221"/>
    <lineage>
        <taxon>Bacteria</taxon>
        <taxon>Pseudomonadati</taxon>
        <taxon>Pseudomonadota</taxon>
        <taxon>Gammaproteobacteria</taxon>
        <taxon>Moraxellales</taxon>
        <taxon>Moraxellaceae</taxon>
        <taxon>Moraxella</taxon>
    </lineage>
</organism>
<proteinExistence type="predicted"/>
<keyword evidence="2" id="KW-1185">Reference proteome</keyword>
<sequence length="283" mass="32084">MNTNHSANNNLARILNEVRVKTNPLPTSFIADKVDNHIKTTYATLMASILLHNPVGDTESRLYAMQLTALGLDDDISKYFNLVQGLNTEQVLECCQALNTAEKQLTFLFDVLMLCRAGSPLNEQQIYLVNEFVSIWDLPEKYIASLTFWVKIILGINIDYYNLPSNLEIIKIKGDDSKTFYNFERLVENNKFVISKSTKIASYRVVGNSNPNTKPSGVWGSISIHGSKNISNNQYNEIVLSNCTGILFDVQVINGNYEYYIIVLPSYLEKWTDLIDSLTIHNH</sequence>